<dbReference type="NCBIfam" id="TIGR02425">
    <property type="entry name" value="decarb_PcaC"/>
    <property type="match status" value="1"/>
</dbReference>
<dbReference type="Pfam" id="PF02627">
    <property type="entry name" value="CMD"/>
    <property type="match status" value="1"/>
</dbReference>
<dbReference type="InterPro" id="IPR052512">
    <property type="entry name" value="4CMD/NDH-1_regulator"/>
</dbReference>
<dbReference type="Proteomes" id="UP001244552">
    <property type="component" value="Unassembled WGS sequence"/>
</dbReference>
<dbReference type="GO" id="GO:0047575">
    <property type="term" value="F:4-carboxymuconolactone decarboxylase activity"/>
    <property type="evidence" value="ECO:0007669"/>
    <property type="project" value="UniProtKB-EC"/>
</dbReference>
<dbReference type="EMBL" id="JAUSVU010000001">
    <property type="protein sequence ID" value="MDQ0531279.1"/>
    <property type="molecule type" value="Genomic_DNA"/>
</dbReference>
<feature type="domain" description="Carboxymuconolactone decarboxylase-like" evidence="1">
    <location>
        <begin position="40"/>
        <end position="122"/>
    </location>
</feature>
<keyword evidence="3" id="KW-1185">Reference proteome</keyword>
<dbReference type="SUPFAM" id="SSF69118">
    <property type="entry name" value="AhpD-like"/>
    <property type="match status" value="1"/>
</dbReference>
<organism evidence="2 3">
    <name type="scientific">Azospirillum picis</name>
    <dbReference type="NCBI Taxonomy" id="488438"/>
    <lineage>
        <taxon>Bacteria</taxon>
        <taxon>Pseudomonadati</taxon>
        <taxon>Pseudomonadota</taxon>
        <taxon>Alphaproteobacteria</taxon>
        <taxon>Rhodospirillales</taxon>
        <taxon>Azospirillaceae</taxon>
        <taxon>Azospirillum</taxon>
    </lineage>
</organism>
<dbReference type="InterPro" id="IPR012788">
    <property type="entry name" value="Decarb_PcaC"/>
</dbReference>
<dbReference type="EC" id="4.1.1.44" evidence="2"/>
<gene>
    <name evidence="2" type="ORF">QO018_000111</name>
</gene>
<name>A0ABU0MCX5_9PROT</name>
<dbReference type="InterPro" id="IPR029032">
    <property type="entry name" value="AhpD-like"/>
</dbReference>
<comment type="caution">
    <text evidence="2">The sequence shown here is derived from an EMBL/GenBank/DDBJ whole genome shotgun (WGS) entry which is preliminary data.</text>
</comment>
<accession>A0ABU0MCX5</accession>
<dbReference type="Gene3D" id="1.20.1290.10">
    <property type="entry name" value="AhpD-like"/>
    <property type="match status" value="1"/>
</dbReference>
<protein>
    <submittedName>
        <fullName evidence="2">4-carboxymuconolactone decarboxylase</fullName>
        <ecNumber evidence="2">4.1.1.44</ecNumber>
    </submittedName>
</protein>
<proteinExistence type="predicted"/>
<sequence length="135" mass="14904">MEDDMQDRDLYDRGLAVRRSVLGDAHVDRSLDRAGAFDRDFQEFITKTAWGQIWTRPGLDVKTRSMLTIAMLAALGRDGELALHIRATRNTGVSRDEVKEILLQAAVYAGVPAANHAMALARAVYEEMDGEAAKG</sequence>
<evidence type="ECO:0000259" key="1">
    <source>
        <dbReference type="Pfam" id="PF02627"/>
    </source>
</evidence>
<evidence type="ECO:0000313" key="2">
    <source>
        <dbReference type="EMBL" id="MDQ0531279.1"/>
    </source>
</evidence>
<dbReference type="PANTHER" id="PTHR33570:SF2">
    <property type="entry name" value="CARBOXYMUCONOLACTONE DECARBOXYLASE-LIKE DOMAIN-CONTAINING PROTEIN"/>
    <property type="match status" value="1"/>
</dbReference>
<keyword evidence="2" id="KW-0456">Lyase</keyword>
<reference evidence="2 3" key="1">
    <citation type="submission" date="2023-07" db="EMBL/GenBank/DDBJ databases">
        <title>Genomic Encyclopedia of Type Strains, Phase IV (KMG-IV): sequencing the most valuable type-strain genomes for metagenomic binning, comparative biology and taxonomic classification.</title>
        <authorList>
            <person name="Goeker M."/>
        </authorList>
    </citation>
    <scope>NUCLEOTIDE SEQUENCE [LARGE SCALE GENOMIC DNA]</scope>
    <source>
        <strain evidence="2 3">DSM 19922</strain>
    </source>
</reference>
<dbReference type="InterPro" id="IPR003779">
    <property type="entry name" value="CMD-like"/>
</dbReference>
<dbReference type="PANTHER" id="PTHR33570">
    <property type="entry name" value="4-CARBOXYMUCONOLACTONE DECARBOXYLASE FAMILY PROTEIN"/>
    <property type="match status" value="1"/>
</dbReference>
<evidence type="ECO:0000313" key="3">
    <source>
        <dbReference type="Proteomes" id="UP001244552"/>
    </source>
</evidence>